<evidence type="ECO:0000313" key="3">
    <source>
        <dbReference type="EMBL" id="KAF5333609.1"/>
    </source>
</evidence>
<feature type="region of interest" description="Disordered" evidence="2">
    <location>
        <begin position="269"/>
        <end position="292"/>
    </location>
</feature>
<gene>
    <name evidence="3" type="ORF">D9611_002769</name>
</gene>
<evidence type="ECO:0000256" key="1">
    <source>
        <dbReference type="SAM" id="Coils"/>
    </source>
</evidence>
<keyword evidence="1" id="KW-0175">Coiled coil</keyword>
<name>A0A8H5C2G3_9AGAR</name>
<evidence type="ECO:0000313" key="4">
    <source>
        <dbReference type="Proteomes" id="UP000541558"/>
    </source>
</evidence>
<evidence type="ECO:0000256" key="2">
    <source>
        <dbReference type="SAM" id="MobiDB-lite"/>
    </source>
</evidence>
<accession>A0A8H5C2G3</accession>
<dbReference type="Proteomes" id="UP000541558">
    <property type="component" value="Unassembled WGS sequence"/>
</dbReference>
<dbReference type="AlphaFoldDB" id="A0A8H5C2G3"/>
<protein>
    <submittedName>
        <fullName evidence="3">Uncharacterized protein</fullName>
    </submittedName>
</protein>
<organism evidence="3 4">
    <name type="scientific">Ephemerocybe angulata</name>
    <dbReference type="NCBI Taxonomy" id="980116"/>
    <lineage>
        <taxon>Eukaryota</taxon>
        <taxon>Fungi</taxon>
        <taxon>Dikarya</taxon>
        <taxon>Basidiomycota</taxon>
        <taxon>Agaricomycotina</taxon>
        <taxon>Agaricomycetes</taxon>
        <taxon>Agaricomycetidae</taxon>
        <taxon>Agaricales</taxon>
        <taxon>Agaricineae</taxon>
        <taxon>Psathyrellaceae</taxon>
        <taxon>Ephemerocybe</taxon>
    </lineage>
</organism>
<feature type="compositionally biased region" description="Gly residues" evidence="2">
    <location>
        <begin position="196"/>
        <end position="206"/>
    </location>
</feature>
<sequence length="942" mass="103074">MSTPAGNNEHSSRPYFELPFNKGETDKSSFYFHNPLDHSTTLFPPCMPRTVQIIRDVITIADDSPYGAAELQRGDTLRLIAREITITKPWDLKGVNLQIYAETLNILNDVIIYNRGVNGIPGSAGSAGKDGNDPLKTFGVGAMAALSEAELAKLYNSWISGGVGGAGSDGSNGGDVKIDVENIVGRARIDARGGDGGDGGPGGNGYSFGVRSYGPGPFPPFDNPDIVLKSGGSGGKGGKGGRRGLGGEVLVWAHNRGADSEMELNAIDGEPGKGGAGGRPGANETGKRSGFPTLFERWPKEVTNPPGNNGEKGDVGGLGEVYTSGMGTNATIFSLEAIQDYVRSQPFASQWARHRHAVGEFYFRSYVPGSPERGHYAGLAVHEFKAAIRLNPLQTDSRLRLEQIWNDINPLGLPRNLDVIPNFKEYMDRFADLTGVEATISGIASNLLLQVGNLQGFKALFKGEKAHSDIRIDDATADLEISKQTEKDLAKALEEKKAIMDEVVKQIEAQQEEMKKPLTIGSIIGSFADVAVAVSALAAAIPTGGASLVALLPEIISFTKTVYESFTPMVQAMLDENEDATRKVVMDAHDEVRKDSTEIRDAKVTNLPKLIATLRGTKAAENEKLMDLLVKGAEMVYENLLKQQELRRAKMRTKALEEKLVSEKALRGYYESAIARTGLDQAIVREAGLKAIQAALSKIDIILGFAFRAQRSLEIYLLQSHVDHVVYDIGRIHPDLEADYLFFERDHSLAESYTTSFTKMLGPAEMWRTYQEHLDKPIHSYIHRLSFTDPKVLDTFRSTFTLTFDFDVAKAISKDWFSTKFQASAVSFVGATGMGNMVSCKLEHSAVYSERMRNKAIHQSILHPRHEIIQASIFHLNLEVDLQSSPPLDGPNSSPLWGMGVGGLYTITIPKKEFENHHPTFDGLKEIEVWIKYQFMEEGDSE</sequence>
<reference evidence="3 4" key="1">
    <citation type="journal article" date="2020" name="ISME J.">
        <title>Uncovering the hidden diversity of litter-decomposition mechanisms in mushroom-forming fungi.</title>
        <authorList>
            <person name="Floudas D."/>
            <person name="Bentzer J."/>
            <person name="Ahren D."/>
            <person name="Johansson T."/>
            <person name="Persson P."/>
            <person name="Tunlid A."/>
        </authorList>
    </citation>
    <scope>NUCLEOTIDE SEQUENCE [LARGE SCALE GENOMIC DNA]</scope>
    <source>
        <strain evidence="3 4">CBS 175.51</strain>
    </source>
</reference>
<feature type="coiled-coil region" evidence="1">
    <location>
        <begin position="482"/>
        <end position="513"/>
    </location>
</feature>
<feature type="region of interest" description="Disordered" evidence="2">
    <location>
        <begin position="189"/>
        <end position="244"/>
    </location>
</feature>
<dbReference type="EMBL" id="JAACJK010000109">
    <property type="protein sequence ID" value="KAF5333609.1"/>
    <property type="molecule type" value="Genomic_DNA"/>
</dbReference>
<keyword evidence="4" id="KW-1185">Reference proteome</keyword>
<feature type="compositionally biased region" description="Gly residues" evidence="2">
    <location>
        <begin position="231"/>
        <end position="244"/>
    </location>
</feature>
<dbReference type="OrthoDB" id="5420669at2759"/>
<proteinExistence type="predicted"/>
<comment type="caution">
    <text evidence="3">The sequence shown here is derived from an EMBL/GenBank/DDBJ whole genome shotgun (WGS) entry which is preliminary data.</text>
</comment>